<name>A0A3B9KZ90_9PROT</name>
<dbReference type="AlphaFoldDB" id="A0A3B9KZ90"/>
<gene>
    <name evidence="2" type="ORF">DCG65_04845</name>
</gene>
<organism evidence="2 3">
    <name type="scientific">Hyphomonas atlantica</name>
    <dbReference type="NCBI Taxonomy" id="1280948"/>
    <lineage>
        <taxon>Bacteria</taxon>
        <taxon>Pseudomonadati</taxon>
        <taxon>Pseudomonadota</taxon>
        <taxon>Alphaproteobacteria</taxon>
        <taxon>Hyphomonadales</taxon>
        <taxon>Hyphomonadaceae</taxon>
        <taxon>Hyphomonas</taxon>
    </lineage>
</organism>
<feature type="region of interest" description="Disordered" evidence="1">
    <location>
        <begin position="402"/>
        <end position="426"/>
    </location>
</feature>
<dbReference type="InterPro" id="IPR022028">
    <property type="entry name" value="DUF3604"/>
</dbReference>
<proteinExistence type="predicted"/>
<evidence type="ECO:0000313" key="2">
    <source>
        <dbReference type="EMBL" id="HAE93864.1"/>
    </source>
</evidence>
<accession>A0A3B9KZ90</accession>
<evidence type="ECO:0000313" key="3">
    <source>
        <dbReference type="Proteomes" id="UP000259173"/>
    </source>
</evidence>
<dbReference type="Gene3D" id="3.20.20.140">
    <property type="entry name" value="Metal-dependent hydrolases"/>
    <property type="match status" value="1"/>
</dbReference>
<protein>
    <recommendedName>
        <fullName evidence="4">DUF3604 domain-containing protein</fullName>
    </recommendedName>
</protein>
<feature type="compositionally biased region" description="Polar residues" evidence="1">
    <location>
        <begin position="417"/>
        <end position="426"/>
    </location>
</feature>
<reference evidence="2 3" key="1">
    <citation type="journal article" date="2018" name="Nat. Biotechnol.">
        <title>A standardized bacterial taxonomy based on genome phylogeny substantially revises the tree of life.</title>
        <authorList>
            <person name="Parks D.H."/>
            <person name="Chuvochina M."/>
            <person name="Waite D.W."/>
            <person name="Rinke C."/>
            <person name="Skarshewski A."/>
            <person name="Chaumeil P.A."/>
            <person name="Hugenholtz P."/>
        </authorList>
    </citation>
    <scope>NUCLEOTIDE SEQUENCE [LARGE SCALE GENOMIC DNA]</scope>
    <source>
        <strain evidence="2">UBA8557</strain>
    </source>
</reference>
<dbReference type="Pfam" id="PF12228">
    <property type="entry name" value="DUF3604"/>
    <property type="match status" value="1"/>
</dbReference>
<sequence length="648" mass="71693">MSLLRYSRFRLWILWSAGMILLAALTACDGAIIDAPSPVSGNETEFAEVTSTGAGVAFNSERNAYFGDLHVHTGLSFDAYLGNVRTLPEDAYRFARGETITHANGMPVRLLGPPLDFVAVTDHAEYLGAMREANDPARRLSKDPLAAGLFSENPAEANAAFFRVLARYRANDMPEGFKAPDVIGRAWGIVQDAAEKYNEPGRFTTFVGYEFTSEPGGLNLHRNVLFRSATVPEFPFAALESEDPEDLWNKMEQWREEGADALAIPHNSNGSDGIMFELVRRNDEPMDADYAALRMRNEPLVEITQVKGTSDTHPILSPNDEWSDFELMEKRVGSNGDVTNFRGSYVRQALKDGLLLQETDGFNPFRFGFVGSSDTHNSAPGSVEEANYFSKAGVVDGTAELRSSVPPDRATTWPDGTPNSREASKPYQSWSSAGLVGVWAESNTRDMIFDALRRKETFATSGPRIKVRFFAGYDLAGEGGVIPESIAQMDAQAVPMGGDLSYLEDKAPEFFVWGLRDPSSAFLQRAQIVKGWVEDGQSREQVFDVACADGGTVDPETFRCPDNFAMVDLATCTPTPFKGDVALRTLWQDPTFDPDQRAFYYVRILENPTCRWSTWDAIRNGTPPNPTLHPVIQERAWSSPIWYEPGPT</sequence>
<dbReference type="EMBL" id="DMBR01000140">
    <property type="protein sequence ID" value="HAE93864.1"/>
    <property type="molecule type" value="Genomic_DNA"/>
</dbReference>
<dbReference type="PROSITE" id="PS51257">
    <property type="entry name" value="PROKAR_LIPOPROTEIN"/>
    <property type="match status" value="1"/>
</dbReference>
<comment type="caution">
    <text evidence="2">The sequence shown here is derived from an EMBL/GenBank/DDBJ whole genome shotgun (WGS) entry which is preliminary data.</text>
</comment>
<dbReference type="Proteomes" id="UP000259173">
    <property type="component" value="Unassembled WGS sequence"/>
</dbReference>
<evidence type="ECO:0008006" key="4">
    <source>
        <dbReference type="Google" id="ProtNLM"/>
    </source>
</evidence>
<evidence type="ECO:0000256" key="1">
    <source>
        <dbReference type="SAM" id="MobiDB-lite"/>
    </source>
</evidence>